<keyword evidence="8" id="KW-0238">DNA-binding</keyword>
<feature type="domain" description="C2H2-type" evidence="14">
    <location>
        <begin position="613"/>
        <end position="640"/>
    </location>
</feature>
<evidence type="ECO:0000256" key="9">
    <source>
        <dbReference type="ARBA" id="ARBA00023163"/>
    </source>
</evidence>
<proteinExistence type="inferred from homology"/>
<dbReference type="InterPro" id="IPR003309">
    <property type="entry name" value="SCAN_dom"/>
</dbReference>
<name>A0A151PIB5_ALLMI</name>
<feature type="domain" description="C2H2-type" evidence="14">
    <location>
        <begin position="557"/>
        <end position="584"/>
    </location>
</feature>
<dbReference type="AlphaFoldDB" id="A0A151PIB5"/>
<keyword evidence="10" id="KW-0539">Nucleus</keyword>
<evidence type="ECO:0000256" key="5">
    <source>
        <dbReference type="ARBA" id="ARBA00022771"/>
    </source>
</evidence>
<comment type="caution">
    <text evidence="16">The sequence shown here is derived from an EMBL/GenBank/DDBJ whole genome shotgun (WGS) entry which is preliminary data.</text>
</comment>
<dbReference type="SMART" id="SM00431">
    <property type="entry name" value="SCAN"/>
    <property type="match status" value="2"/>
</dbReference>
<evidence type="ECO:0000313" key="17">
    <source>
        <dbReference type="Proteomes" id="UP000050525"/>
    </source>
</evidence>
<evidence type="ECO:0000256" key="11">
    <source>
        <dbReference type="PROSITE-ProRule" id="PRU00042"/>
    </source>
</evidence>
<evidence type="ECO:0000256" key="4">
    <source>
        <dbReference type="ARBA" id="ARBA00022737"/>
    </source>
</evidence>
<comment type="subcellular location">
    <subcellularLocation>
        <location evidence="1">Nucleus</location>
    </subcellularLocation>
</comment>
<feature type="transmembrane region" description="Helical" evidence="13">
    <location>
        <begin position="29"/>
        <end position="50"/>
    </location>
</feature>
<protein>
    <submittedName>
        <fullName evidence="16">Uncharacterized protein</fullName>
    </submittedName>
</protein>
<feature type="region of interest" description="Disordered" evidence="12">
    <location>
        <begin position="199"/>
        <end position="240"/>
    </location>
</feature>
<dbReference type="PROSITE" id="PS50804">
    <property type="entry name" value="SCAN_BOX"/>
    <property type="match status" value="2"/>
</dbReference>
<dbReference type="FunFam" id="3.30.160.60:FF:000446">
    <property type="entry name" value="Zinc finger protein"/>
    <property type="match status" value="1"/>
</dbReference>
<dbReference type="Proteomes" id="UP000050525">
    <property type="component" value="Unassembled WGS sequence"/>
</dbReference>
<dbReference type="Gene3D" id="3.30.160.60">
    <property type="entry name" value="Classic Zinc Finger"/>
    <property type="match status" value="7"/>
</dbReference>
<evidence type="ECO:0000256" key="8">
    <source>
        <dbReference type="ARBA" id="ARBA00023125"/>
    </source>
</evidence>
<feature type="domain" description="SCAN box" evidence="15">
    <location>
        <begin position="317"/>
        <end position="396"/>
    </location>
</feature>
<dbReference type="InterPro" id="IPR038269">
    <property type="entry name" value="SCAN_sf"/>
</dbReference>
<feature type="region of interest" description="Disordered" evidence="12">
    <location>
        <begin position="751"/>
        <end position="771"/>
    </location>
</feature>
<organism evidence="16 17">
    <name type="scientific">Alligator mississippiensis</name>
    <name type="common">American alligator</name>
    <dbReference type="NCBI Taxonomy" id="8496"/>
    <lineage>
        <taxon>Eukaryota</taxon>
        <taxon>Metazoa</taxon>
        <taxon>Chordata</taxon>
        <taxon>Craniata</taxon>
        <taxon>Vertebrata</taxon>
        <taxon>Euteleostomi</taxon>
        <taxon>Archelosauria</taxon>
        <taxon>Archosauria</taxon>
        <taxon>Crocodylia</taxon>
        <taxon>Alligatoridae</taxon>
        <taxon>Alligatorinae</taxon>
        <taxon>Alligator</taxon>
    </lineage>
</organism>
<dbReference type="FunFam" id="3.30.160.60:FF:002343">
    <property type="entry name" value="Zinc finger protein 33A"/>
    <property type="match status" value="1"/>
</dbReference>
<evidence type="ECO:0000256" key="1">
    <source>
        <dbReference type="ARBA" id="ARBA00004123"/>
    </source>
</evidence>
<evidence type="ECO:0000259" key="15">
    <source>
        <dbReference type="PROSITE" id="PS50804"/>
    </source>
</evidence>
<keyword evidence="3" id="KW-0479">Metal-binding</keyword>
<dbReference type="FunFam" id="3.30.160.60:FF:000100">
    <property type="entry name" value="Zinc finger 45-like"/>
    <property type="match status" value="1"/>
</dbReference>
<evidence type="ECO:0000256" key="12">
    <source>
        <dbReference type="SAM" id="MobiDB-lite"/>
    </source>
</evidence>
<feature type="domain" description="C2H2-type" evidence="14">
    <location>
        <begin position="641"/>
        <end position="668"/>
    </location>
</feature>
<dbReference type="FunFam" id="3.30.160.60:FF:000761">
    <property type="entry name" value="Zinc finger protein 449"/>
    <property type="match status" value="1"/>
</dbReference>
<accession>A0A151PIB5</accession>
<dbReference type="eggNOG" id="KOG1721">
    <property type="taxonomic scope" value="Eukaryota"/>
</dbReference>
<sequence>MELGNTGPVTTAQLFENMDLSKLILDKKILMDITVLIVIAFAIGIAYLVFHRKETITMSKVQQVEIILLGIVIILLFILIIIGSIFLTQHCSDLPQAAMGNLDMPTLALVFKVLLGVAAVFIPIFIAFFTYRLCLEKKRKEPGKGASYDHVKLDDGEKHDFFPPANTSTCGDPLKIPSHMRRNISDDFIMSACSFPQQVRPEQRDRVPQSWGDRRQEELRTPRPPPQAVSASVPVSNTPPALHLVPEDNIEACLTSFERVAEACRWPKGKWVTQLTPSLNGEAQQAVSSLDATDMGDYKKVKAAILQERGISTNMQRLRFRRFRYQEAEGPREAYCRLWELSHQWLKPEVRTKEQIMELLILEQFLIILPEEIQTWVSEHCPETCAQAVSLAEDFQVTVHVKVEEVTEEMETCKTWESQTLQMEQPQPNLRWTSQEETGLRKCEQPCKLGRRPHILQEICAEILSRPERQPHEEGPLILQPPSTSPVELEQSVNQKLGWEEACKRQKEPQTGNEADPLVECESVLKKLTQHPVLGRPQITEKLKSHEGGVHRLEKPHRCRDCGESFLEKQELVAHGRVHEKDRPYPCTECGKSFNRLTHLKTHHRTHTGEKPYSCSECGKCFGHLSTLITHQRLHTGERPYPCRECGKTFTNPSDLNKHQRSHTGERPYPCTACGKRFSQLSNLTVHQRTHTQDKPYPCAACGKSFKYLAYLAIHERSHTGERPFPCPECGKDFSNKSSLARHLRIHVRATDNPPPLRKIGVGTDPRRLDVSRRNDGQMQQVLPTQEEMEITDSAELEPGKELEQAAKDPVVAASISLTPQWSRTRLHQVRTELQQEGVSQHLGAQKVLRTPATPDPAGANPLLPELAPEDDIEVYLASFEQVAEAYKWPRREWVARLMPALTGKAQQAVSSLNARDARDYGKVRAAILRGCNISTEMQRLRFRQFRYQDAKGPREVYCHLRELSHRWLKPEIRTKEQIMELLILEQFLTILPEEIQSWIWVRHPETCAQAVSLAENFQLGQREVGMWEQQVTVRVKVEEVTPEEMETPEALWESQSPQFTPEGESQDEEGQSKYRLSCAPADETQTLQETAGSGILSSAEEQASWQRQENLDLPRTIHGGMGENVVPRPEPGEEHKRQKGFPAKNEDLPRAFPQLPAQETPGTVRDLKSHDDDDIEAGAALCTVPLPNQGYQAPETYSCSSSCQPCPGVSGDNLPGYPGYDSLLTDVP</sequence>
<dbReference type="Gene3D" id="1.10.4020.10">
    <property type="entry name" value="DNA breaking-rejoining enzymes"/>
    <property type="match status" value="2"/>
</dbReference>
<feature type="domain" description="SCAN box" evidence="15">
    <location>
        <begin position="940"/>
        <end position="1019"/>
    </location>
</feature>
<dbReference type="FunFam" id="1.10.4020.10:FF:000001">
    <property type="entry name" value="zinc finger protein 263 isoform X1"/>
    <property type="match status" value="2"/>
</dbReference>
<dbReference type="PROSITE" id="PS00028">
    <property type="entry name" value="ZINC_FINGER_C2H2_1"/>
    <property type="match status" value="7"/>
</dbReference>
<dbReference type="GO" id="GO:0008270">
    <property type="term" value="F:zinc ion binding"/>
    <property type="evidence" value="ECO:0007669"/>
    <property type="project" value="UniProtKB-KW"/>
</dbReference>
<keyword evidence="6" id="KW-0862">Zinc</keyword>
<feature type="domain" description="C2H2-type" evidence="14">
    <location>
        <begin position="669"/>
        <end position="696"/>
    </location>
</feature>
<dbReference type="EMBL" id="AKHW03000190">
    <property type="protein sequence ID" value="KYO48505.1"/>
    <property type="molecule type" value="Genomic_DNA"/>
</dbReference>
<dbReference type="SUPFAM" id="SSF47353">
    <property type="entry name" value="Retrovirus capsid dimerization domain-like"/>
    <property type="match status" value="2"/>
</dbReference>
<dbReference type="InterPro" id="IPR013087">
    <property type="entry name" value="Znf_C2H2_type"/>
</dbReference>
<dbReference type="GO" id="GO:0000978">
    <property type="term" value="F:RNA polymerase II cis-regulatory region sequence-specific DNA binding"/>
    <property type="evidence" value="ECO:0007669"/>
    <property type="project" value="TreeGrafter"/>
</dbReference>
<evidence type="ECO:0000256" key="3">
    <source>
        <dbReference type="ARBA" id="ARBA00022723"/>
    </source>
</evidence>
<feature type="domain" description="C2H2-type" evidence="14">
    <location>
        <begin position="725"/>
        <end position="752"/>
    </location>
</feature>
<keyword evidence="5 11" id="KW-0863">Zinc-finger</keyword>
<evidence type="ECO:0000313" key="16">
    <source>
        <dbReference type="EMBL" id="KYO48505.1"/>
    </source>
</evidence>
<dbReference type="SUPFAM" id="SSF57667">
    <property type="entry name" value="beta-beta-alpha zinc fingers"/>
    <property type="match status" value="4"/>
</dbReference>
<evidence type="ECO:0000256" key="13">
    <source>
        <dbReference type="SAM" id="Phobius"/>
    </source>
</evidence>
<feature type="region of interest" description="Disordered" evidence="12">
    <location>
        <begin position="1114"/>
        <end position="1150"/>
    </location>
</feature>
<gene>
    <name evidence="16" type="ORF">Y1Q_0022689</name>
</gene>
<dbReference type="FunFam" id="3.30.160.60:FF:001009">
    <property type="entry name" value="Zinc finger protein 26"/>
    <property type="match status" value="1"/>
</dbReference>
<keyword evidence="7" id="KW-0805">Transcription regulation</keyword>
<keyword evidence="9" id="KW-0804">Transcription</keyword>
<dbReference type="CDD" id="cd07936">
    <property type="entry name" value="SCAN"/>
    <property type="match status" value="2"/>
</dbReference>
<dbReference type="InterPro" id="IPR036236">
    <property type="entry name" value="Znf_C2H2_sf"/>
</dbReference>
<evidence type="ECO:0000256" key="10">
    <source>
        <dbReference type="ARBA" id="ARBA00023242"/>
    </source>
</evidence>
<feature type="region of interest" description="Disordered" evidence="12">
    <location>
        <begin position="1043"/>
        <end position="1074"/>
    </location>
</feature>
<evidence type="ECO:0000256" key="2">
    <source>
        <dbReference type="ARBA" id="ARBA00006991"/>
    </source>
</evidence>
<keyword evidence="13" id="KW-0812">Transmembrane</keyword>
<keyword evidence="4" id="KW-0677">Repeat</keyword>
<keyword evidence="13" id="KW-0472">Membrane</keyword>
<feature type="transmembrane region" description="Helical" evidence="13">
    <location>
        <begin position="107"/>
        <end position="131"/>
    </location>
</feature>
<feature type="transmembrane region" description="Helical" evidence="13">
    <location>
        <begin position="66"/>
        <end position="87"/>
    </location>
</feature>
<evidence type="ECO:0000259" key="14">
    <source>
        <dbReference type="PROSITE" id="PS50157"/>
    </source>
</evidence>
<comment type="similarity">
    <text evidence="2">Belongs to the krueppel C2H2-type zinc-finger protein family.</text>
</comment>
<dbReference type="Pfam" id="PF00096">
    <property type="entry name" value="zf-C2H2"/>
    <property type="match status" value="6"/>
</dbReference>
<dbReference type="GO" id="GO:0005634">
    <property type="term" value="C:nucleus"/>
    <property type="evidence" value="ECO:0007669"/>
    <property type="project" value="UniProtKB-SubCell"/>
</dbReference>
<feature type="domain" description="C2H2-type" evidence="14">
    <location>
        <begin position="585"/>
        <end position="612"/>
    </location>
</feature>
<dbReference type="GO" id="GO:0000981">
    <property type="term" value="F:DNA-binding transcription factor activity, RNA polymerase II-specific"/>
    <property type="evidence" value="ECO:0007669"/>
    <property type="project" value="TreeGrafter"/>
</dbReference>
<dbReference type="PANTHER" id="PTHR23226:SF379">
    <property type="entry name" value="C2H2-TYPE DOMAIN-CONTAINING PROTEIN"/>
    <property type="match status" value="1"/>
</dbReference>
<dbReference type="SMART" id="SM00355">
    <property type="entry name" value="ZnF_C2H2"/>
    <property type="match status" value="7"/>
</dbReference>
<dbReference type="PANTHER" id="PTHR23226">
    <property type="entry name" value="ZINC FINGER AND SCAN DOMAIN-CONTAINING"/>
    <property type="match status" value="1"/>
</dbReference>
<keyword evidence="13" id="KW-1133">Transmembrane helix</keyword>
<dbReference type="FunFam" id="3.30.160.60:FF:000710">
    <property type="entry name" value="Zinc finger protein 768"/>
    <property type="match status" value="2"/>
</dbReference>
<feature type="region of interest" description="Disordered" evidence="12">
    <location>
        <begin position="1209"/>
        <end position="1229"/>
    </location>
</feature>
<reference evidence="16 17" key="1">
    <citation type="journal article" date="2012" name="Genome Biol.">
        <title>Sequencing three crocodilian genomes to illuminate the evolution of archosaurs and amniotes.</title>
        <authorList>
            <person name="St John J.A."/>
            <person name="Braun E.L."/>
            <person name="Isberg S.R."/>
            <person name="Miles L.G."/>
            <person name="Chong A.Y."/>
            <person name="Gongora J."/>
            <person name="Dalzell P."/>
            <person name="Moran C."/>
            <person name="Bed'hom B."/>
            <person name="Abzhanov A."/>
            <person name="Burgess S.C."/>
            <person name="Cooksey A.M."/>
            <person name="Castoe T.A."/>
            <person name="Crawford N.G."/>
            <person name="Densmore L.D."/>
            <person name="Drew J.C."/>
            <person name="Edwards S.V."/>
            <person name="Faircloth B.C."/>
            <person name="Fujita M.K."/>
            <person name="Greenwold M.J."/>
            <person name="Hoffmann F.G."/>
            <person name="Howard J.M."/>
            <person name="Iguchi T."/>
            <person name="Janes D.E."/>
            <person name="Khan S.Y."/>
            <person name="Kohno S."/>
            <person name="de Koning A.J."/>
            <person name="Lance S.L."/>
            <person name="McCarthy F.M."/>
            <person name="McCormack J.E."/>
            <person name="Merchant M.E."/>
            <person name="Peterson D.G."/>
            <person name="Pollock D.D."/>
            <person name="Pourmand N."/>
            <person name="Raney B.J."/>
            <person name="Roessler K.A."/>
            <person name="Sanford J.R."/>
            <person name="Sawyer R.H."/>
            <person name="Schmidt C.J."/>
            <person name="Triplett E.W."/>
            <person name="Tuberville T.D."/>
            <person name="Venegas-Anaya M."/>
            <person name="Howard J.T."/>
            <person name="Jarvis E.D."/>
            <person name="Guillette L.J.Jr."/>
            <person name="Glenn T.C."/>
            <person name="Green R.E."/>
            <person name="Ray D.A."/>
        </authorList>
    </citation>
    <scope>NUCLEOTIDE SEQUENCE [LARGE SCALE GENOMIC DNA]</scope>
    <source>
        <strain evidence="16">KSC_2009_1</strain>
    </source>
</reference>
<evidence type="ECO:0000256" key="6">
    <source>
        <dbReference type="ARBA" id="ARBA00022833"/>
    </source>
</evidence>
<keyword evidence="17" id="KW-1185">Reference proteome</keyword>
<dbReference type="PROSITE" id="PS50157">
    <property type="entry name" value="ZINC_FINGER_C2H2_2"/>
    <property type="match status" value="7"/>
</dbReference>
<feature type="compositionally biased region" description="Basic and acidic residues" evidence="12">
    <location>
        <begin position="201"/>
        <end position="221"/>
    </location>
</feature>
<evidence type="ECO:0000256" key="7">
    <source>
        <dbReference type="ARBA" id="ARBA00023015"/>
    </source>
</evidence>
<dbReference type="Pfam" id="PF02023">
    <property type="entry name" value="SCAN"/>
    <property type="match status" value="2"/>
</dbReference>
<feature type="domain" description="C2H2-type" evidence="14">
    <location>
        <begin position="697"/>
        <end position="724"/>
    </location>
</feature>